<dbReference type="InterPro" id="IPR004113">
    <property type="entry name" value="FAD-bd_oxidored_4_C"/>
</dbReference>
<evidence type="ECO:0000313" key="9">
    <source>
        <dbReference type="Proteomes" id="UP000295361"/>
    </source>
</evidence>
<feature type="binding site" evidence="5">
    <location>
        <begin position="214"/>
        <end position="220"/>
    </location>
    <ligand>
        <name>FAD</name>
        <dbReference type="ChEBI" id="CHEBI:57692"/>
    </ligand>
</feature>
<reference evidence="8 9" key="1">
    <citation type="submission" date="2019-03" db="EMBL/GenBank/DDBJ databases">
        <title>Genomic Encyclopedia of Type Strains, Phase IV (KMG-IV): sequencing the most valuable type-strain genomes for metagenomic binning, comparative biology and taxonomic classification.</title>
        <authorList>
            <person name="Goeker M."/>
        </authorList>
    </citation>
    <scope>NUCLEOTIDE SEQUENCE [LARGE SCALE GENOMIC DNA]</scope>
    <source>
        <strain evidence="8 9">DSM 16998</strain>
    </source>
</reference>
<dbReference type="Pfam" id="PF02913">
    <property type="entry name" value="FAD-oxidase_C"/>
    <property type="match status" value="1"/>
</dbReference>
<evidence type="ECO:0000256" key="2">
    <source>
        <dbReference type="ARBA" id="ARBA00022630"/>
    </source>
</evidence>
<dbReference type="GO" id="GO:0071949">
    <property type="term" value="F:FAD binding"/>
    <property type="evidence" value="ECO:0007669"/>
    <property type="project" value="InterPro"/>
</dbReference>
<dbReference type="InterPro" id="IPR025650">
    <property type="entry name" value="Alkyl-DHAP_Synthase"/>
</dbReference>
<dbReference type="InterPro" id="IPR016171">
    <property type="entry name" value="Vanillyl_alc_oxidase_C-sub2"/>
</dbReference>
<keyword evidence="2" id="KW-0285">Flavoprotein</keyword>
<dbReference type="PANTHER" id="PTHR46568">
    <property type="entry name" value="ALKYLDIHYDROXYACETONEPHOSPHATE SYNTHASE, PEROXISOMAL"/>
    <property type="match status" value="1"/>
</dbReference>
<dbReference type="InParanoid" id="A0A4R6QTF1"/>
<keyword evidence="3 5" id="KW-0274">FAD</keyword>
<evidence type="ECO:0000256" key="5">
    <source>
        <dbReference type="PIRSR" id="PIRSR625650-3"/>
    </source>
</evidence>
<feature type="site" description="Important for enzyme activity" evidence="6">
    <location>
        <position position="265"/>
    </location>
</feature>
<evidence type="ECO:0000259" key="7">
    <source>
        <dbReference type="PROSITE" id="PS51387"/>
    </source>
</evidence>
<dbReference type="SUPFAM" id="SSF55103">
    <property type="entry name" value="FAD-linked oxidases, C-terminal domain"/>
    <property type="match status" value="1"/>
</dbReference>
<evidence type="ECO:0000256" key="6">
    <source>
        <dbReference type="PIRSR" id="PIRSR625650-4"/>
    </source>
</evidence>
<dbReference type="PROSITE" id="PS51387">
    <property type="entry name" value="FAD_PCMH"/>
    <property type="match status" value="1"/>
</dbReference>
<dbReference type="SUPFAM" id="SSF56176">
    <property type="entry name" value="FAD-binding/transporter-associated domain-like"/>
    <property type="match status" value="1"/>
</dbReference>
<dbReference type="InterPro" id="IPR016169">
    <property type="entry name" value="FAD-bd_PCMH_sub2"/>
</dbReference>
<dbReference type="Proteomes" id="UP000295361">
    <property type="component" value="Unassembled WGS sequence"/>
</dbReference>
<dbReference type="FunCoup" id="A0A4R6QTF1">
    <property type="interactions" value="216"/>
</dbReference>
<dbReference type="InterPro" id="IPR006094">
    <property type="entry name" value="Oxid_FAD_bind_N"/>
</dbReference>
<comment type="caution">
    <text evidence="8">The sequence shown here is derived from an EMBL/GenBank/DDBJ whole genome shotgun (WGS) entry which is preliminary data.</text>
</comment>
<proteinExistence type="inferred from homology"/>
<dbReference type="PANTHER" id="PTHR46568:SF1">
    <property type="entry name" value="ALKYLDIHYDROXYACETONEPHOSPHATE SYNTHASE, PEROXISOMAL"/>
    <property type="match status" value="1"/>
</dbReference>
<dbReference type="AlphaFoldDB" id="A0A4R6QTF1"/>
<dbReference type="Gene3D" id="1.10.45.10">
    <property type="entry name" value="Vanillyl-alcohol Oxidase, Chain A, domain 4"/>
    <property type="match status" value="1"/>
</dbReference>
<evidence type="ECO:0000256" key="1">
    <source>
        <dbReference type="ARBA" id="ARBA00008000"/>
    </source>
</evidence>
<sequence length="488" mass="53891">MKPVKSSPPSWLAELTQITGPDQTLSSLPELWAYARDRLPYATYMVRDGNLPARLPSAVACPADVDELRRVIELSRREKIPLIPFGAGSGVLGGTLPMDHELVVDLKRMNQVIELNTLDGTVTVQSGMNGGQFEAWLNERGYSCGHLPQSLHMSTVGGWAACRGAGQNSTRYGKIEDIVLGLAALLPDGRELRVRPVARRAVGPSLKDLMVGSEGAFGIITELTLRVWKLPEARHSVVLGFETLKTGLDALRQIMQAELRPAVVRLYDAAESAPRGASVGIGEGRPFLAILEFCGSPRMAALERDLAMEIVAAHGGVQLGDEPYEHWCAHRYESYSPQWQSKDYFMDTIEVTAPWSALPALHARIAREMQSLFPGIHFGTHWSHVYPEGACQYMTLRLPPMERSEGLRLHREAWHLTLTACLDLGGTISHHHGVGVFRNPWLREELGTGLELLQGVKDYLDPDNLFVPGKLALRAREGAVNLEHIHHE</sequence>
<gene>
    <name evidence="8" type="ORF">DES47_101567</name>
</gene>
<dbReference type="GO" id="GO:0008610">
    <property type="term" value="P:lipid biosynthetic process"/>
    <property type="evidence" value="ECO:0007669"/>
    <property type="project" value="InterPro"/>
</dbReference>
<dbReference type="RefSeq" id="WP_133699122.1">
    <property type="nucleotide sequence ID" value="NZ_SNXS01000001.1"/>
</dbReference>
<keyword evidence="9" id="KW-1185">Reference proteome</keyword>
<organism evidence="8 9">
    <name type="scientific">Roseateles toxinivorans</name>
    <dbReference type="NCBI Taxonomy" id="270368"/>
    <lineage>
        <taxon>Bacteria</taxon>
        <taxon>Pseudomonadati</taxon>
        <taxon>Pseudomonadota</taxon>
        <taxon>Betaproteobacteria</taxon>
        <taxon>Burkholderiales</taxon>
        <taxon>Sphaerotilaceae</taxon>
        <taxon>Roseateles</taxon>
    </lineage>
</organism>
<dbReference type="Gene3D" id="3.40.462.40">
    <property type="entry name" value="FAD-linked oxidase, cap domain/gating helix"/>
    <property type="match status" value="1"/>
</dbReference>
<name>A0A4R6QTF1_9BURK</name>
<protein>
    <submittedName>
        <fullName evidence="8">Alkyldihydroxyacetonephosphate synthase</fullName>
    </submittedName>
</protein>
<dbReference type="GO" id="GO:0008609">
    <property type="term" value="F:alkylglycerone-phosphate synthase activity"/>
    <property type="evidence" value="ECO:0007669"/>
    <property type="project" value="InterPro"/>
</dbReference>
<dbReference type="Gene3D" id="3.30.465.10">
    <property type="match status" value="1"/>
</dbReference>
<dbReference type="InterPro" id="IPR016166">
    <property type="entry name" value="FAD-bd_PCMH"/>
</dbReference>
<dbReference type="Pfam" id="PF01565">
    <property type="entry name" value="FAD_binding_4"/>
    <property type="match status" value="1"/>
</dbReference>
<feature type="active site" description="Proton donor/acceptor" evidence="4">
    <location>
        <position position="393"/>
    </location>
</feature>
<accession>A0A4R6QTF1</accession>
<feature type="domain" description="FAD-binding PCMH-type" evidence="7">
    <location>
        <begin position="52"/>
        <end position="230"/>
    </location>
</feature>
<dbReference type="OrthoDB" id="8522822at2"/>
<comment type="similarity">
    <text evidence="1">Belongs to the FAD-binding oxidoreductase/transferase type 4 family.</text>
</comment>
<comment type="cofactor">
    <cofactor evidence="5">
        <name>FAD</name>
        <dbReference type="ChEBI" id="CHEBI:57692"/>
    </cofactor>
</comment>
<dbReference type="EMBL" id="SNXS01000001">
    <property type="protein sequence ID" value="TDP74506.1"/>
    <property type="molecule type" value="Genomic_DNA"/>
</dbReference>
<dbReference type="InterPro" id="IPR036318">
    <property type="entry name" value="FAD-bd_PCMH-like_sf"/>
</dbReference>
<evidence type="ECO:0000256" key="4">
    <source>
        <dbReference type="PIRSR" id="PIRSR625650-1"/>
    </source>
</evidence>
<evidence type="ECO:0000256" key="3">
    <source>
        <dbReference type="ARBA" id="ARBA00022827"/>
    </source>
</evidence>
<dbReference type="InterPro" id="IPR016164">
    <property type="entry name" value="FAD-linked_Oxase-like_C"/>
</dbReference>
<evidence type="ECO:0000313" key="8">
    <source>
        <dbReference type="EMBL" id="TDP74506.1"/>
    </source>
</evidence>